<accession>A0A426V8G5</accession>
<sequence>MKIDFVSDVSCPWCAIGLNALEEAIKRVGSAEPVELHFQPFELNPDMPPGGQDITEHLVEKYGITTEQSDTNRDAIRQRGRQVGFDFNMEQRGRIYNTFDAHRLLHWAGLQGRQHGLKRALFTAYFTDGQDPSNHEVLVQRAVQAGLDEAAAREVLGSDQYAQEVREQERFYAEQGIRSVPSVIINDRHLIQGGQPVELFEQALRQIAAKG</sequence>
<dbReference type="Pfam" id="PF01323">
    <property type="entry name" value="DSBA"/>
    <property type="match status" value="1"/>
</dbReference>
<comment type="caution">
    <text evidence="2">The sequence shown here is derived from an EMBL/GenBank/DDBJ whole genome shotgun (WGS) entry which is preliminary data.</text>
</comment>
<dbReference type="GO" id="GO:0016491">
    <property type="term" value="F:oxidoreductase activity"/>
    <property type="evidence" value="ECO:0007669"/>
    <property type="project" value="InterPro"/>
</dbReference>
<gene>
    <name evidence="2" type="ORF">EIP75_16760</name>
</gene>
<dbReference type="Gene3D" id="3.40.30.10">
    <property type="entry name" value="Glutaredoxin"/>
    <property type="match status" value="1"/>
</dbReference>
<name>A0A426V8G5_9BURK</name>
<organism evidence="2 3">
    <name type="scientific">Aquabacterium soli</name>
    <dbReference type="NCBI Taxonomy" id="2493092"/>
    <lineage>
        <taxon>Bacteria</taxon>
        <taxon>Pseudomonadati</taxon>
        <taxon>Pseudomonadota</taxon>
        <taxon>Betaproteobacteria</taxon>
        <taxon>Burkholderiales</taxon>
        <taxon>Aquabacterium</taxon>
    </lineage>
</organism>
<dbReference type="RefSeq" id="WP_125244436.1">
    <property type="nucleotide sequence ID" value="NZ_RSED01000014.1"/>
</dbReference>
<evidence type="ECO:0000259" key="1">
    <source>
        <dbReference type="Pfam" id="PF01323"/>
    </source>
</evidence>
<dbReference type="Proteomes" id="UP000269265">
    <property type="component" value="Unassembled WGS sequence"/>
</dbReference>
<feature type="domain" description="DSBA-like thioredoxin" evidence="1">
    <location>
        <begin position="3"/>
        <end position="204"/>
    </location>
</feature>
<evidence type="ECO:0000313" key="2">
    <source>
        <dbReference type="EMBL" id="RRS03142.1"/>
    </source>
</evidence>
<dbReference type="SUPFAM" id="SSF52833">
    <property type="entry name" value="Thioredoxin-like"/>
    <property type="match status" value="1"/>
</dbReference>
<dbReference type="OrthoDB" id="9799122at2"/>
<proteinExistence type="predicted"/>
<dbReference type="InterPro" id="IPR036249">
    <property type="entry name" value="Thioredoxin-like_sf"/>
</dbReference>
<protein>
    <submittedName>
        <fullName evidence="2">DsbA family oxidoreductase</fullName>
    </submittedName>
</protein>
<reference evidence="2 3" key="1">
    <citation type="submission" date="2018-12" db="EMBL/GenBank/DDBJ databases">
        <title>The whole draft genome of Aquabacterium sp. SJQ9.</title>
        <authorList>
            <person name="Sun L."/>
            <person name="Gao X."/>
            <person name="Chen W."/>
            <person name="Huang K."/>
        </authorList>
    </citation>
    <scope>NUCLEOTIDE SEQUENCE [LARGE SCALE GENOMIC DNA]</scope>
    <source>
        <strain evidence="2 3">SJQ9</strain>
    </source>
</reference>
<keyword evidence="3" id="KW-1185">Reference proteome</keyword>
<dbReference type="CDD" id="cd03024">
    <property type="entry name" value="DsbA_FrnE"/>
    <property type="match status" value="1"/>
</dbReference>
<dbReference type="PANTHER" id="PTHR13887:SF41">
    <property type="entry name" value="THIOREDOXIN SUPERFAMILY PROTEIN"/>
    <property type="match status" value="1"/>
</dbReference>
<dbReference type="PANTHER" id="PTHR13887">
    <property type="entry name" value="GLUTATHIONE S-TRANSFERASE KAPPA"/>
    <property type="match status" value="1"/>
</dbReference>
<dbReference type="EMBL" id="RSED01000014">
    <property type="protein sequence ID" value="RRS03142.1"/>
    <property type="molecule type" value="Genomic_DNA"/>
</dbReference>
<evidence type="ECO:0000313" key="3">
    <source>
        <dbReference type="Proteomes" id="UP000269265"/>
    </source>
</evidence>
<dbReference type="InterPro" id="IPR001853">
    <property type="entry name" value="DSBA-like_thioredoxin_dom"/>
</dbReference>
<dbReference type="AlphaFoldDB" id="A0A426V8G5"/>